<dbReference type="RefSeq" id="WP_258385116.1">
    <property type="nucleotide sequence ID" value="NZ_CP091430.1"/>
</dbReference>
<accession>A0ABY5S542</accession>
<evidence type="ECO:0000313" key="2">
    <source>
        <dbReference type="EMBL" id="UVI29027.1"/>
    </source>
</evidence>
<gene>
    <name evidence="2" type="ORF">L1F29_26860</name>
</gene>
<keyword evidence="1" id="KW-1133">Transmembrane helix</keyword>
<organism evidence="2 3">
    <name type="scientific">Paenibacillus spongiae</name>
    <dbReference type="NCBI Taxonomy" id="2909671"/>
    <lineage>
        <taxon>Bacteria</taxon>
        <taxon>Bacillati</taxon>
        <taxon>Bacillota</taxon>
        <taxon>Bacilli</taxon>
        <taxon>Bacillales</taxon>
        <taxon>Paenibacillaceae</taxon>
        <taxon>Paenibacillus</taxon>
    </lineage>
</organism>
<name>A0ABY5S542_9BACL</name>
<evidence type="ECO:0000256" key="1">
    <source>
        <dbReference type="SAM" id="Phobius"/>
    </source>
</evidence>
<reference evidence="2" key="1">
    <citation type="submission" date="2022-01" db="EMBL/GenBank/DDBJ databases">
        <title>Paenibacillus spongiae sp. nov., isolated from marine sponge.</title>
        <authorList>
            <person name="Li Z."/>
            <person name="Zhang M."/>
        </authorList>
    </citation>
    <scope>NUCLEOTIDE SEQUENCE</scope>
    <source>
        <strain evidence="2">PHS-Z3</strain>
    </source>
</reference>
<proteinExistence type="predicted"/>
<feature type="transmembrane region" description="Helical" evidence="1">
    <location>
        <begin position="83"/>
        <end position="104"/>
    </location>
</feature>
<keyword evidence="1" id="KW-0472">Membrane</keyword>
<feature type="transmembrane region" description="Helical" evidence="1">
    <location>
        <begin position="111"/>
        <end position="129"/>
    </location>
</feature>
<keyword evidence="1" id="KW-0812">Transmembrane</keyword>
<evidence type="ECO:0000313" key="3">
    <source>
        <dbReference type="Proteomes" id="UP001057877"/>
    </source>
</evidence>
<feature type="transmembrane region" description="Helical" evidence="1">
    <location>
        <begin position="54"/>
        <end position="77"/>
    </location>
</feature>
<keyword evidence="3" id="KW-1185">Reference proteome</keyword>
<protein>
    <submittedName>
        <fullName evidence="2">Uncharacterized protein</fullName>
    </submittedName>
</protein>
<dbReference type="EMBL" id="CP091430">
    <property type="protein sequence ID" value="UVI29027.1"/>
    <property type="molecule type" value="Genomic_DNA"/>
</dbReference>
<dbReference type="Proteomes" id="UP001057877">
    <property type="component" value="Chromosome"/>
</dbReference>
<sequence>MDWHSIALTAGGAIGGGTAVVHGILMQRLIIRQIDAVFVADGRISAPMQRLLKLLLHFTSFNWLLSGLALIVAAIWFEQSAKLATGLLAGSSFLYGTVISLWVTRRLHPSWILLAVAFILIVLGLIPGTDGSV</sequence>
<feature type="transmembrane region" description="Helical" evidence="1">
    <location>
        <begin position="6"/>
        <end position="25"/>
    </location>
</feature>